<keyword evidence="3" id="KW-1185">Reference proteome</keyword>
<sequence length="64" mass="6637">MATGCASSTAAPECGPDSDVLGELDGGLGASSRYEVNRQKNKASSQTYQNQEAKAEPILLPSHV</sequence>
<dbReference type="Proteomes" id="UP000479710">
    <property type="component" value="Unassembled WGS sequence"/>
</dbReference>
<reference evidence="2 3" key="1">
    <citation type="submission" date="2019-11" db="EMBL/GenBank/DDBJ databases">
        <title>Whole genome sequence of Oryza granulata.</title>
        <authorList>
            <person name="Li W."/>
        </authorList>
    </citation>
    <scope>NUCLEOTIDE SEQUENCE [LARGE SCALE GENOMIC DNA]</scope>
    <source>
        <strain evidence="3">cv. Menghai</strain>
        <tissue evidence="2">Leaf</tissue>
    </source>
</reference>
<evidence type="ECO:0000313" key="3">
    <source>
        <dbReference type="Proteomes" id="UP000479710"/>
    </source>
</evidence>
<evidence type="ECO:0000256" key="1">
    <source>
        <dbReference type="SAM" id="MobiDB-lite"/>
    </source>
</evidence>
<name>A0A6G1DB05_9ORYZ</name>
<proteinExistence type="predicted"/>
<dbReference type="AlphaFoldDB" id="A0A6G1DB05"/>
<evidence type="ECO:0000313" key="2">
    <source>
        <dbReference type="EMBL" id="KAF0909452.1"/>
    </source>
</evidence>
<dbReference type="EMBL" id="SPHZ02000007">
    <property type="protein sequence ID" value="KAF0909452.1"/>
    <property type="molecule type" value="Genomic_DNA"/>
</dbReference>
<protein>
    <submittedName>
        <fullName evidence="2">Uncharacterized protein</fullName>
    </submittedName>
</protein>
<comment type="caution">
    <text evidence="2">The sequence shown here is derived from an EMBL/GenBank/DDBJ whole genome shotgun (WGS) entry which is preliminary data.</text>
</comment>
<organism evidence="2 3">
    <name type="scientific">Oryza meyeriana var. granulata</name>
    <dbReference type="NCBI Taxonomy" id="110450"/>
    <lineage>
        <taxon>Eukaryota</taxon>
        <taxon>Viridiplantae</taxon>
        <taxon>Streptophyta</taxon>
        <taxon>Embryophyta</taxon>
        <taxon>Tracheophyta</taxon>
        <taxon>Spermatophyta</taxon>
        <taxon>Magnoliopsida</taxon>
        <taxon>Liliopsida</taxon>
        <taxon>Poales</taxon>
        <taxon>Poaceae</taxon>
        <taxon>BOP clade</taxon>
        <taxon>Oryzoideae</taxon>
        <taxon>Oryzeae</taxon>
        <taxon>Oryzinae</taxon>
        <taxon>Oryza</taxon>
        <taxon>Oryza meyeriana</taxon>
    </lineage>
</organism>
<feature type="compositionally biased region" description="Polar residues" evidence="1">
    <location>
        <begin position="1"/>
        <end position="10"/>
    </location>
</feature>
<feature type="region of interest" description="Disordered" evidence="1">
    <location>
        <begin position="1"/>
        <end position="64"/>
    </location>
</feature>
<gene>
    <name evidence="2" type="ORF">E2562_036318</name>
</gene>
<feature type="compositionally biased region" description="Polar residues" evidence="1">
    <location>
        <begin position="42"/>
        <end position="52"/>
    </location>
</feature>
<accession>A0A6G1DB05</accession>